<dbReference type="Proteomes" id="UP000233837">
    <property type="component" value="Unassembled WGS sequence"/>
</dbReference>
<evidence type="ECO:0000313" key="2">
    <source>
        <dbReference type="Proteomes" id="UP000233837"/>
    </source>
</evidence>
<name>A0A2I0W141_9ASPA</name>
<sequence length="135" mass="15049">MRGRRVEEETRRKGSSPLFLSFVRANQKMMEARIGLGQRVEAESWVFGSSKSRERRRGGGGLLRLGTGDESVGGGWEDFRTACGRWMGELGVFACIVRTESRGRRRGAGFTNCRGEGEEGSSAWRRAARVLSPYE</sequence>
<protein>
    <submittedName>
        <fullName evidence="1">Uncharacterized protein</fullName>
    </submittedName>
</protein>
<keyword evidence="2" id="KW-1185">Reference proteome</keyword>
<evidence type="ECO:0000313" key="1">
    <source>
        <dbReference type="EMBL" id="PKU69384.1"/>
    </source>
</evidence>
<accession>A0A2I0W141</accession>
<dbReference type="AlphaFoldDB" id="A0A2I0W141"/>
<proteinExistence type="predicted"/>
<reference evidence="1 2" key="2">
    <citation type="journal article" date="2017" name="Nature">
        <title>The Apostasia genome and the evolution of orchids.</title>
        <authorList>
            <person name="Zhang G.Q."/>
            <person name="Liu K.W."/>
            <person name="Li Z."/>
            <person name="Lohaus R."/>
            <person name="Hsiao Y.Y."/>
            <person name="Niu S.C."/>
            <person name="Wang J.Y."/>
            <person name="Lin Y.C."/>
            <person name="Xu Q."/>
            <person name="Chen L.J."/>
            <person name="Yoshida K."/>
            <person name="Fujiwara S."/>
            <person name="Wang Z.W."/>
            <person name="Zhang Y.Q."/>
            <person name="Mitsuda N."/>
            <person name="Wang M."/>
            <person name="Liu G.H."/>
            <person name="Pecoraro L."/>
            <person name="Huang H.X."/>
            <person name="Xiao X.J."/>
            <person name="Lin M."/>
            <person name="Wu X.Y."/>
            <person name="Wu W.L."/>
            <person name="Chen Y.Y."/>
            <person name="Chang S.B."/>
            <person name="Sakamoto S."/>
            <person name="Ohme-Takagi M."/>
            <person name="Yagi M."/>
            <person name="Zeng S.J."/>
            <person name="Shen C.Y."/>
            <person name="Yeh C.M."/>
            <person name="Luo Y.B."/>
            <person name="Tsai W.C."/>
            <person name="Van de Peer Y."/>
            <person name="Liu Z.J."/>
        </authorList>
    </citation>
    <scope>NUCLEOTIDE SEQUENCE [LARGE SCALE GENOMIC DNA]</scope>
    <source>
        <tissue evidence="1">The whole plant</tissue>
    </source>
</reference>
<dbReference type="EMBL" id="KZ503041">
    <property type="protein sequence ID" value="PKU69384.1"/>
    <property type="molecule type" value="Genomic_DNA"/>
</dbReference>
<organism evidence="1 2">
    <name type="scientific">Dendrobium catenatum</name>
    <dbReference type="NCBI Taxonomy" id="906689"/>
    <lineage>
        <taxon>Eukaryota</taxon>
        <taxon>Viridiplantae</taxon>
        <taxon>Streptophyta</taxon>
        <taxon>Embryophyta</taxon>
        <taxon>Tracheophyta</taxon>
        <taxon>Spermatophyta</taxon>
        <taxon>Magnoliopsida</taxon>
        <taxon>Liliopsida</taxon>
        <taxon>Asparagales</taxon>
        <taxon>Orchidaceae</taxon>
        <taxon>Epidendroideae</taxon>
        <taxon>Malaxideae</taxon>
        <taxon>Dendrobiinae</taxon>
        <taxon>Dendrobium</taxon>
    </lineage>
</organism>
<reference evidence="1 2" key="1">
    <citation type="journal article" date="2016" name="Sci. Rep.">
        <title>The Dendrobium catenatum Lindl. genome sequence provides insights into polysaccharide synthase, floral development and adaptive evolution.</title>
        <authorList>
            <person name="Zhang G.Q."/>
            <person name="Xu Q."/>
            <person name="Bian C."/>
            <person name="Tsai W.C."/>
            <person name="Yeh C.M."/>
            <person name="Liu K.W."/>
            <person name="Yoshida K."/>
            <person name="Zhang L.S."/>
            <person name="Chang S.B."/>
            <person name="Chen F."/>
            <person name="Shi Y."/>
            <person name="Su Y.Y."/>
            <person name="Zhang Y.Q."/>
            <person name="Chen L.J."/>
            <person name="Yin Y."/>
            <person name="Lin M."/>
            <person name="Huang H."/>
            <person name="Deng H."/>
            <person name="Wang Z.W."/>
            <person name="Zhu S.L."/>
            <person name="Zhao X."/>
            <person name="Deng C."/>
            <person name="Niu S.C."/>
            <person name="Huang J."/>
            <person name="Wang M."/>
            <person name="Liu G.H."/>
            <person name="Yang H.J."/>
            <person name="Xiao X.J."/>
            <person name="Hsiao Y.Y."/>
            <person name="Wu W.L."/>
            <person name="Chen Y.Y."/>
            <person name="Mitsuda N."/>
            <person name="Ohme-Takagi M."/>
            <person name="Luo Y.B."/>
            <person name="Van de Peer Y."/>
            <person name="Liu Z.J."/>
        </authorList>
    </citation>
    <scope>NUCLEOTIDE SEQUENCE [LARGE SCALE GENOMIC DNA]</scope>
    <source>
        <tissue evidence="1">The whole plant</tissue>
    </source>
</reference>
<gene>
    <name evidence="1" type="ORF">MA16_Dca002654</name>
</gene>